<organism evidence="7 8">
    <name type="scientific">Sparassis crispa</name>
    <dbReference type="NCBI Taxonomy" id="139825"/>
    <lineage>
        <taxon>Eukaryota</taxon>
        <taxon>Fungi</taxon>
        <taxon>Dikarya</taxon>
        <taxon>Basidiomycota</taxon>
        <taxon>Agaricomycotina</taxon>
        <taxon>Agaricomycetes</taxon>
        <taxon>Polyporales</taxon>
        <taxon>Sparassidaceae</taxon>
        <taxon>Sparassis</taxon>
    </lineage>
</organism>
<keyword evidence="3" id="KW-0677">Repeat</keyword>
<evidence type="ECO:0000256" key="5">
    <source>
        <dbReference type="PROSITE-ProRule" id="PRU00221"/>
    </source>
</evidence>
<proteinExistence type="predicted"/>
<evidence type="ECO:0000313" key="8">
    <source>
        <dbReference type="Proteomes" id="UP000287166"/>
    </source>
</evidence>
<dbReference type="GO" id="GO:0005730">
    <property type="term" value="C:nucleolus"/>
    <property type="evidence" value="ECO:0007669"/>
    <property type="project" value="TreeGrafter"/>
</dbReference>
<dbReference type="InterPro" id="IPR019775">
    <property type="entry name" value="WD40_repeat_CS"/>
</dbReference>
<reference evidence="7 8" key="1">
    <citation type="journal article" date="2018" name="Sci. Rep.">
        <title>Genome sequence of the cauliflower mushroom Sparassis crispa (Hanabiratake) and its association with beneficial usage.</title>
        <authorList>
            <person name="Kiyama R."/>
            <person name="Furutani Y."/>
            <person name="Kawaguchi K."/>
            <person name="Nakanishi T."/>
        </authorList>
    </citation>
    <scope>NUCLEOTIDE SEQUENCE [LARGE SCALE GENOMIC DNA]</scope>
</reference>
<evidence type="ECO:0000313" key="7">
    <source>
        <dbReference type="EMBL" id="GBE79291.1"/>
    </source>
</evidence>
<dbReference type="SUPFAM" id="SSF50978">
    <property type="entry name" value="WD40 repeat-like"/>
    <property type="match status" value="1"/>
</dbReference>
<feature type="compositionally biased region" description="Basic and acidic residues" evidence="6">
    <location>
        <begin position="440"/>
        <end position="453"/>
    </location>
</feature>
<dbReference type="InterPro" id="IPR001680">
    <property type="entry name" value="WD40_rpt"/>
</dbReference>
<dbReference type="Proteomes" id="UP000287166">
    <property type="component" value="Unassembled WGS sequence"/>
</dbReference>
<dbReference type="OrthoDB" id="1897642at2759"/>
<dbReference type="InterPro" id="IPR036322">
    <property type="entry name" value="WD40_repeat_dom_sf"/>
</dbReference>
<dbReference type="RefSeq" id="XP_027610204.1">
    <property type="nucleotide sequence ID" value="XM_027754403.1"/>
</dbReference>
<evidence type="ECO:0000256" key="4">
    <source>
        <dbReference type="ARBA" id="ARBA00023242"/>
    </source>
</evidence>
<evidence type="ECO:0000256" key="1">
    <source>
        <dbReference type="ARBA" id="ARBA00004123"/>
    </source>
</evidence>
<dbReference type="SMART" id="SM00320">
    <property type="entry name" value="WD40"/>
    <property type="match status" value="4"/>
</dbReference>
<feature type="region of interest" description="Disordered" evidence="6">
    <location>
        <begin position="254"/>
        <end position="283"/>
    </location>
</feature>
<feature type="compositionally biased region" description="Polar residues" evidence="6">
    <location>
        <begin position="455"/>
        <end position="472"/>
    </location>
</feature>
<protein>
    <submittedName>
        <fullName evidence="7">Uncharacterized protein</fullName>
    </submittedName>
</protein>
<dbReference type="Gene3D" id="2.130.10.10">
    <property type="entry name" value="YVTN repeat-like/Quinoprotein amine dehydrogenase"/>
    <property type="match status" value="1"/>
</dbReference>
<feature type="region of interest" description="Disordered" evidence="6">
    <location>
        <begin position="1"/>
        <end position="143"/>
    </location>
</feature>
<comment type="subcellular location">
    <subcellularLocation>
        <location evidence="1">Nucleus</location>
    </subcellularLocation>
</comment>
<dbReference type="PROSITE" id="PS50082">
    <property type="entry name" value="WD_REPEATS_2"/>
    <property type="match status" value="1"/>
</dbReference>
<sequence length="846" mass="93165">MSGKPEDAQPNEFRLARKGATSVPTIRASRPPTVRGSFRGNARGLNRGGMHTSRPVPRVDAYQHRPNHSQLSGHIHGATRPPQTSQDSLPRDCLKRPLTVQDSERSSKRPRLELAHPPVNHQIFTHSGSANRKSAPRKRKRKEEVVVILVDMPEHCKKGAPGSHQSRRGWLRSQIGDLESTKGVKVVQQSFQGSAVRFECRPNGPRGESTPGPSPNGSDNEEHPSISDVSGNARKDIAAEEPSVFKLRPYSAPSVRGEKVPSQLLQDAPGGPPGATQNEYPSASTTVTQGNFILVNAPSSERHLMHGRVLCSEDTDGIDQSLHDSRKELPLESSPVRPLAVSDRSAIHRADSPFVYDLTSSEYLHGEDSTSAILCHTTSESPNHPLAYSFRSGSLTISPSSNHLEQDESCSEPLRQTSLRPSVESHGWAARSPHNSPPTCHDRRPSISRDHPPFDNQQSFPQSNDNFRSPSLSREEHPSCPSNSNDGLSTSALNSKVLGDASLHVETANETIQFQRDSYAKPRRLLTSSTFGVFNVTVRGSLDLVGRSLPRKTSTLLSGLNTPKPIVDDVCLLNLSHSDLIVMGHARDAQQVSLVEVTNHNVREVGSFDRPLQAERKGGVSVVCSMMQPRMFATGGYDHMVHLWTVPEDIAQTSAPTPLAIKHSSIVQSLLPIRDTSHKLVSAGADCNVHIWDLSSERVVNTLKTSNSVYHAHQALSPYCTLLEVAHRELQFEIRDHRWVPKTPVQRFGYHIVKLHGRYTRGDMRYNTFACGDREGSVRLWDLRNLRRTLDIIPCFSSSGRRIIQVAFDNNHLIVSSEDHQLAFMQHSGGSAVGCSSTQQSSMPAP</sequence>
<accession>A0A401GAX1</accession>
<keyword evidence="2 5" id="KW-0853">WD repeat</keyword>
<dbReference type="GO" id="GO:0000027">
    <property type="term" value="P:ribosomal large subunit assembly"/>
    <property type="evidence" value="ECO:0007669"/>
    <property type="project" value="TreeGrafter"/>
</dbReference>
<keyword evidence="4" id="KW-0539">Nucleus</keyword>
<evidence type="ECO:0000256" key="6">
    <source>
        <dbReference type="SAM" id="MobiDB-lite"/>
    </source>
</evidence>
<dbReference type="PANTHER" id="PTHR19848:SF0">
    <property type="entry name" value="NOTCHLESS PROTEIN HOMOLOG 1"/>
    <property type="match status" value="1"/>
</dbReference>
<dbReference type="EMBL" id="BFAD01000002">
    <property type="protein sequence ID" value="GBE79291.1"/>
    <property type="molecule type" value="Genomic_DNA"/>
</dbReference>
<feature type="compositionally biased region" description="Polar residues" evidence="6">
    <location>
        <begin position="122"/>
        <end position="132"/>
    </location>
</feature>
<evidence type="ECO:0000256" key="2">
    <source>
        <dbReference type="ARBA" id="ARBA00022574"/>
    </source>
</evidence>
<evidence type="ECO:0000256" key="3">
    <source>
        <dbReference type="ARBA" id="ARBA00022737"/>
    </source>
</evidence>
<dbReference type="InParanoid" id="A0A401GAX1"/>
<name>A0A401GAX1_9APHY</name>
<gene>
    <name evidence="7" type="ORF">SCP_0204890</name>
</gene>
<dbReference type="AlphaFoldDB" id="A0A401GAX1"/>
<feature type="compositionally biased region" description="Basic and acidic residues" evidence="6">
    <location>
        <begin position="102"/>
        <end position="114"/>
    </location>
</feature>
<keyword evidence="8" id="KW-1185">Reference proteome</keyword>
<dbReference type="InterPro" id="IPR015943">
    <property type="entry name" value="WD40/YVTN_repeat-like_dom_sf"/>
</dbReference>
<feature type="region of interest" description="Disordered" evidence="6">
    <location>
        <begin position="399"/>
        <end position="488"/>
    </location>
</feature>
<feature type="region of interest" description="Disordered" evidence="6">
    <location>
        <begin position="195"/>
        <end position="229"/>
    </location>
</feature>
<feature type="repeat" description="WD" evidence="5">
    <location>
        <begin position="660"/>
        <end position="702"/>
    </location>
</feature>
<dbReference type="Pfam" id="PF00400">
    <property type="entry name" value="WD40"/>
    <property type="match status" value="1"/>
</dbReference>
<comment type="caution">
    <text evidence="7">The sequence shown here is derived from an EMBL/GenBank/DDBJ whole genome shotgun (WGS) entry which is preliminary data.</text>
</comment>
<dbReference type="STRING" id="139825.A0A401GAX1"/>
<dbReference type="PROSITE" id="PS00678">
    <property type="entry name" value="WD_REPEATS_1"/>
    <property type="match status" value="1"/>
</dbReference>
<dbReference type="GeneID" id="38776208"/>
<dbReference type="PANTHER" id="PTHR19848">
    <property type="entry name" value="WD40 REPEAT PROTEIN"/>
    <property type="match status" value="1"/>
</dbReference>